<sequence length="397" mass="43617">MRRSNSTRRELLGSGAALGTALFAGCLGGGENGTGGTTDSSTSDPNTTKATSTDESSAASDTGGSYTVSIEPMGPVEFDEPPERWTALLPTLADMGFALGGGQTLGIQNHARFANEAFESLPGVEFDADAIVELVGDGVPKELVYELNADAHLLDPNLLVNWYGWDRSDVEEVRTEIGPFFGNFSRKHSSEWHDGYRYYELYEMFELVADVFQARPRYEAFVDLHEEMLDTIDERIPPADQRPTALLVYPAGQEGDEFYPFRFDDGGISTKQWRELRLQDALAGTDIEHFSGTNNSTIDLEAMLEVDPEVLLVRNYGGASESEFREAVVEPLQDDPVASEVRAVQDGAVYPAGYLDQGPIINFYHTEQAALNIYPDAFEGATLFDRERVADIVTGDF</sequence>
<evidence type="ECO:0000256" key="3">
    <source>
        <dbReference type="ARBA" id="ARBA00022729"/>
    </source>
</evidence>
<keyword evidence="2" id="KW-0813">Transport</keyword>
<dbReference type="Proteomes" id="UP000198902">
    <property type="component" value="Unassembled WGS sequence"/>
</dbReference>
<evidence type="ECO:0000256" key="4">
    <source>
        <dbReference type="SAM" id="MobiDB-lite"/>
    </source>
</evidence>
<gene>
    <name evidence="6" type="ORF">BN996_00067</name>
</gene>
<name>A0A0D6JLW7_9EURY</name>
<evidence type="ECO:0000313" key="7">
    <source>
        <dbReference type="Proteomes" id="UP000198902"/>
    </source>
</evidence>
<dbReference type="PROSITE" id="PS51257">
    <property type="entry name" value="PROKAR_LIPOPROTEIN"/>
    <property type="match status" value="1"/>
</dbReference>
<dbReference type="PROSITE" id="PS50983">
    <property type="entry name" value="FE_B12_PBP"/>
    <property type="match status" value="1"/>
</dbReference>
<keyword evidence="3" id="KW-0732">Signal</keyword>
<organism evidence="6 7">
    <name type="scientific">Haloferax massiliensis</name>
    <dbReference type="NCBI Taxonomy" id="1476858"/>
    <lineage>
        <taxon>Archaea</taxon>
        <taxon>Methanobacteriati</taxon>
        <taxon>Methanobacteriota</taxon>
        <taxon>Stenosarchaea group</taxon>
        <taxon>Halobacteria</taxon>
        <taxon>Halobacteriales</taxon>
        <taxon>Haloferacaceae</taxon>
        <taxon>Haloferax</taxon>
    </lineage>
</organism>
<evidence type="ECO:0000256" key="1">
    <source>
        <dbReference type="ARBA" id="ARBA00004196"/>
    </source>
</evidence>
<feature type="compositionally biased region" description="Gly residues" evidence="4">
    <location>
        <begin position="27"/>
        <end position="36"/>
    </location>
</feature>
<dbReference type="Pfam" id="PF01497">
    <property type="entry name" value="Peripla_BP_2"/>
    <property type="match status" value="1"/>
</dbReference>
<comment type="subcellular location">
    <subcellularLocation>
        <location evidence="1">Cell envelope</location>
    </subcellularLocation>
</comment>
<keyword evidence="7" id="KW-1185">Reference proteome</keyword>
<reference evidence="7" key="1">
    <citation type="submission" date="2015-03" db="EMBL/GenBank/DDBJ databases">
        <authorList>
            <person name="Urmite Genomes"/>
        </authorList>
    </citation>
    <scope>NUCLEOTIDE SEQUENCE [LARGE SCALE GENOMIC DNA]</scope>
    <source>
        <strain evidence="7">Arc-Hr</strain>
    </source>
</reference>
<feature type="domain" description="Fe/B12 periplasmic-binding" evidence="5">
    <location>
        <begin position="84"/>
        <end position="382"/>
    </location>
</feature>
<dbReference type="AlphaFoldDB" id="A0A0D6JLW7"/>
<dbReference type="Gene3D" id="3.40.50.1980">
    <property type="entry name" value="Nitrogenase molybdenum iron protein domain"/>
    <property type="match status" value="2"/>
</dbReference>
<dbReference type="EMBL" id="CSTE01000001">
    <property type="protein sequence ID" value="CQR48620.1"/>
    <property type="molecule type" value="Genomic_DNA"/>
</dbReference>
<proteinExistence type="predicted"/>
<dbReference type="InterPro" id="IPR002491">
    <property type="entry name" value="ABC_transptr_periplasmic_BD"/>
</dbReference>
<dbReference type="PANTHER" id="PTHR30532:SF1">
    <property type="entry name" value="IRON(3+)-HYDROXAMATE-BINDING PROTEIN FHUD"/>
    <property type="match status" value="1"/>
</dbReference>
<evidence type="ECO:0000313" key="6">
    <source>
        <dbReference type="EMBL" id="CQR48620.1"/>
    </source>
</evidence>
<dbReference type="SUPFAM" id="SSF53807">
    <property type="entry name" value="Helical backbone' metal receptor"/>
    <property type="match status" value="1"/>
</dbReference>
<dbReference type="PANTHER" id="PTHR30532">
    <property type="entry name" value="IRON III DICITRATE-BINDING PERIPLASMIC PROTEIN"/>
    <property type="match status" value="1"/>
</dbReference>
<feature type="compositionally biased region" description="Low complexity" evidence="4">
    <location>
        <begin position="37"/>
        <end position="62"/>
    </location>
</feature>
<protein>
    <submittedName>
        <fullName evidence="6">Periplasmic binding protein</fullName>
    </submittedName>
</protein>
<feature type="region of interest" description="Disordered" evidence="4">
    <location>
        <begin position="27"/>
        <end position="81"/>
    </location>
</feature>
<dbReference type="InterPro" id="IPR051313">
    <property type="entry name" value="Bact_iron-sidero_bind"/>
</dbReference>
<accession>A0A0D6JLW7</accession>
<evidence type="ECO:0000259" key="5">
    <source>
        <dbReference type="PROSITE" id="PS50983"/>
    </source>
</evidence>
<evidence type="ECO:0000256" key="2">
    <source>
        <dbReference type="ARBA" id="ARBA00022448"/>
    </source>
</evidence>